<feature type="signal peptide" evidence="5">
    <location>
        <begin position="1"/>
        <end position="22"/>
    </location>
</feature>
<keyword evidence="4" id="KW-0472">Membrane</keyword>
<sequence length="233" mass="26922">MIRHKYLKGFLICICSLFSVNALPQSVILLKSPDNNLTIEINTKDSLSWRLTKGKKILLQRAIAGIDIENNAYIGFDERVKSTKRTTKNELLHPLVAVRQSVISDIYNELTIDLKSGHTIVFRAYDNGVAYRWITHFKDSINVKNEIVDYLFPDNNRVLWGVEENNNSFPISSCCLKTLHWLHFHMNNIAAFRYICLHLRVQKCFSVKLICWIILICFSLVQAVIRLPVAFPK</sequence>
<protein>
    <recommendedName>
        <fullName evidence="6">Glycosyl-hydrolase 97 N-terminal domain-containing protein</fullName>
    </recommendedName>
</protein>
<dbReference type="GO" id="GO:0030246">
    <property type="term" value="F:carbohydrate binding"/>
    <property type="evidence" value="ECO:0007669"/>
    <property type="project" value="InterPro"/>
</dbReference>
<keyword evidence="5" id="KW-0732">Signal</keyword>
<keyword evidence="4" id="KW-0812">Transmembrane</keyword>
<feature type="domain" description="Glycosyl-hydrolase 97 N-terminal" evidence="6">
    <location>
        <begin position="30"/>
        <end position="165"/>
    </location>
</feature>
<evidence type="ECO:0000256" key="2">
    <source>
        <dbReference type="ARBA" id="ARBA00011245"/>
    </source>
</evidence>
<dbReference type="InterPro" id="IPR029486">
    <property type="entry name" value="GH97_N"/>
</dbReference>
<dbReference type="Pfam" id="PF14508">
    <property type="entry name" value="GH97_N"/>
    <property type="match status" value="1"/>
</dbReference>
<comment type="cofactor">
    <cofactor evidence="1">
        <name>Ca(2+)</name>
        <dbReference type="ChEBI" id="CHEBI:29108"/>
    </cofactor>
</comment>
<name>A0A5C6LXW7_9BACT</name>
<accession>A0A5C6LXW7</accession>
<evidence type="ECO:0000313" key="8">
    <source>
        <dbReference type="Proteomes" id="UP000318815"/>
    </source>
</evidence>
<keyword evidence="4" id="KW-1133">Transmembrane helix</keyword>
<comment type="subunit">
    <text evidence="2">Monomer.</text>
</comment>
<dbReference type="Proteomes" id="UP000318815">
    <property type="component" value="Unassembled WGS sequence"/>
</dbReference>
<dbReference type="OrthoDB" id="57532at2"/>
<feature type="transmembrane region" description="Helical" evidence="4">
    <location>
        <begin position="205"/>
        <end position="225"/>
    </location>
</feature>
<feature type="chain" id="PRO_5022673103" description="Glycosyl-hydrolase 97 N-terminal domain-containing protein" evidence="5">
    <location>
        <begin position="23"/>
        <end position="233"/>
    </location>
</feature>
<evidence type="ECO:0000313" key="7">
    <source>
        <dbReference type="EMBL" id="TWW01642.1"/>
    </source>
</evidence>
<keyword evidence="8" id="KW-1185">Reference proteome</keyword>
<dbReference type="Gene3D" id="2.70.98.10">
    <property type="match status" value="1"/>
</dbReference>
<keyword evidence="3" id="KW-0106">Calcium</keyword>
<evidence type="ECO:0000259" key="6">
    <source>
        <dbReference type="Pfam" id="PF14508"/>
    </source>
</evidence>
<dbReference type="EMBL" id="VOHS01000003">
    <property type="protein sequence ID" value="TWW01642.1"/>
    <property type="molecule type" value="Genomic_DNA"/>
</dbReference>
<organism evidence="7 8">
    <name type="scientific">Chitinophaga pinensis</name>
    <dbReference type="NCBI Taxonomy" id="79329"/>
    <lineage>
        <taxon>Bacteria</taxon>
        <taxon>Pseudomonadati</taxon>
        <taxon>Bacteroidota</taxon>
        <taxon>Chitinophagia</taxon>
        <taxon>Chitinophagales</taxon>
        <taxon>Chitinophagaceae</taxon>
        <taxon>Chitinophaga</taxon>
    </lineage>
</organism>
<evidence type="ECO:0000256" key="1">
    <source>
        <dbReference type="ARBA" id="ARBA00001913"/>
    </source>
</evidence>
<comment type="caution">
    <text evidence="7">The sequence shown here is derived from an EMBL/GenBank/DDBJ whole genome shotgun (WGS) entry which is preliminary data.</text>
</comment>
<gene>
    <name evidence="7" type="ORF">FEF09_03505</name>
</gene>
<dbReference type="PANTHER" id="PTHR35803">
    <property type="entry name" value="GLUCAN 1,4-ALPHA-GLUCOSIDASE SUSB-RELATED"/>
    <property type="match status" value="1"/>
</dbReference>
<dbReference type="AlphaFoldDB" id="A0A5C6LXW7"/>
<evidence type="ECO:0000256" key="3">
    <source>
        <dbReference type="ARBA" id="ARBA00022837"/>
    </source>
</evidence>
<evidence type="ECO:0000256" key="4">
    <source>
        <dbReference type="SAM" id="Phobius"/>
    </source>
</evidence>
<proteinExistence type="predicted"/>
<dbReference type="PANTHER" id="PTHR35803:SF2">
    <property type="entry name" value="RETAINING ALPHA-GALACTOSIDASE"/>
    <property type="match status" value="1"/>
</dbReference>
<dbReference type="InterPro" id="IPR052720">
    <property type="entry name" value="Glycosyl_hydrolase_97"/>
</dbReference>
<reference evidence="7 8" key="1">
    <citation type="submission" date="2019-08" db="EMBL/GenBank/DDBJ databases">
        <title>Whole genome sequencing of chitin degrading bacteria Chitinophaga pinensis YS16.</title>
        <authorList>
            <person name="Singh R.P."/>
            <person name="Manchanda G."/>
            <person name="Maurya I.K."/>
            <person name="Joshi N.K."/>
            <person name="Srivastava A.K."/>
        </authorList>
    </citation>
    <scope>NUCLEOTIDE SEQUENCE [LARGE SCALE GENOMIC DNA]</scope>
    <source>
        <strain evidence="7 8">YS-16</strain>
    </source>
</reference>
<evidence type="ECO:0000256" key="5">
    <source>
        <dbReference type="SAM" id="SignalP"/>
    </source>
</evidence>
<dbReference type="InterPro" id="IPR014718">
    <property type="entry name" value="GH-type_carb-bd"/>
</dbReference>